<evidence type="ECO:0000259" key="2">
    <source>
        <dbReference type="Pfam" id="PF02517"/>
    </source>
</evidence>
<reference evidence="3 4" key="1">
    <citation type="submission" date="2016-10" db="EMBL/GenBank/DDBJ databases">
        <authorList>
            <person name="de Groot N.N."/>
        </authorList>
    </citation>
    <scope>NUCLEOTIDE SEQUENCE [LARGE SCALE GENOMIC DNA]</scope>
    <source>
        <strain evidence="4">P4-7,KCTC 19426,CECT 7604</strain>
    </source>
</reference>
<feature type="transmembrane region" description="Helical" evidence="1">
    <location>
        <begin position="217"/>
        <end position="236"/>
    </location>
</feature>
<dbReference type="OrthoDB" id="4407663at2"/>
<feature type="transmembrane region" description="Helical" evidence="1">
    <location>
        <begin position="36"/>
        <end position="55"/>
    </location>
</feature>
<name>A0A1H0JSF5_9ACTN</name>
<keyword evidence="4" id="KW-1185">Reference proteome</keyword>
<dbReference type="AlphaFoldDB" id="A0A1H0JSF5"/>
<evidence type="ECO:0000256" key="1">
    <source>
        <dbReference type="SAM" id="Phobius"/>
    </source>
</evidence>
<dbReference type="Proteomes" id="UP000198741">
    <property type="component" value="Chromosome I"/>
</dbReference>
<accession>A0A1H0JSF5</accession>
<dbReference type="GO" id="GO:0080120">
    <property type="term" value="P:CAAX-box protein maturation"/>
    <property type="evidence" value="ECO:0007669"/>
    <property type="project" value="UniProtKB-ARBA"/>
</dbReference>
<keyword evidence="1" id="KW-0472">Membrane</keyword>
<evidence type="ECO:0000313" key="4">
    <source>
        <dbReference type="Proteomes" id="UP000198741"/>
    </source>
</evidence>
<feature type="transmembrane region" description="Helical" evidence="1">
    <location>
        <begin position="98"/>
        <end position="118"/>
    </location>
</feature>
<gene>
    <name evidence="3" type="ORF">SAMN04515671_1028</name>
</gene>
<feature type="transmembrane region" description="Helical" evidence="1">
    <location>
        <begin position="138"/>
        <end position="158"/>
    </location>
</feature>
<keyword evidence="1" id="KW-0812">Transmembrane</keyword>
<proteinExistence type="predicted"/>
<feature type="transmembrane region" description="Helical" evidence="1">
    <location>
        <begin position="61"/>
        <end position="86"/>
    </location>
</feature>
<dbReference type="STRING" id="1090615.SAMN04515671_1028"/>
<organism evidence="3 4">
    <name type="scientific">Nakamurella panacisegetis</name>
    <dbReference type="NCBI Taxonomy" id="1090615"/>
    <lineage>
        <taxon>Bacteria</taxon>
        <taxon>Bacillati</taxon>
        <taxon>Actinomycetota</taxon>
        <taxon>Actinomycetes</taxon>
        <taxon>Nakamurellales</taxon>
        <taxon>Nakamurellaceae</taxon>
        <taxon>Nakamurella</taxon>
    </lineage>
</organism>
<keyword evidence="1" id="KW-1133">Transmembrane helix</keyword>
<sequence length="237" mass="24911">MNLARGRLGRLLAPTLIDRSDRDHGQSDAAFRRRRIVVAVVVVLGAALLGVSLRVRPNDPAFYPLTFGLAALWVAGGFASGPLHLGRAASAGSLRRPVVTPILIGAVIGIVFVAGALAVREIGPLHRVVDAVLAHARFGSLALTALVTLLNGIAEEVFFRGALFAAIGRRQPVLTSTLVYGLATVATGNYMLVFSALVLGVVLGLERRATGGVLAPILTHVTWSMIMLFVLPPLFAS</sequence>
<feature type="domain" description="CAAX prenyl protease 2/Lysostaphin resistance protein A-like" evidence="2">
    <location>
        <begin position="140"/>
        <end position="225"/>
    </location>
</feature>
<feature type="transmembrane region" description="Helical" evidence="1">
    <location>
        <begin position="178"/>
        <end position="205"/>
    </location>
</feature>
<dbReference type="InterPro" id="IPR003675">
    <property type="entry name" value="Rce1/LyrA-like_dom"/>
</dbReference>
<protein>
    <recommendedName>
        <fullName evidence="2">CAAX prenyl protease 2/Lysostaphin resistance protein A-like domain-containing protein</fullName>
    </recommendedName>
</protein>
<dbReference type="EMBL" id="LT629710">
    <property type="protein sequence ID" value="SDO46725.1"/>
    <property type="molecule type" value="Genomic_DNA"/>
</dbReference>
<dbReference type="Pfam" id="PF02517">
    <property type="entry name" value="Rce1-like"/>
    <property type="match status" value="1"/>
</dbReference>
<evidence type="ECO:0000313" key="3">
    <source>
        <dbReference type="EMBL" id="SDO46725.1"/>
    </source>
</evidence>
<dbReference type="GO" id="GO:0004175">
    <property type="term" value="F:endopeptidase activity"/>
    <property type="evidence" value="ECO:0007669"/>
    <property type="project" value="UniProtKB-ARBA"/>
</dbReference>